<feature type="transmembrane region" description="Helical" evidence="8">
    <location>
        <begin position="21"/>
        <end position="42"/>
    </location>
</feature>
<dbReference type="GO" id="GO:0003677">
    <property type="term" value="F:DNA binding"/>
    <property type="evidence" value="ECO:0007669"/>
    <property type="project" value="UniProtKB-KW"/>
</dbReference>
<name>A0A4V2UUR6_9BACL</name>
<dbReference type="Pfam" id="PF17854">
    <property type="entry name" value="FtsK_alpha"/>
    <property type="match status" value="1"/>
</dbReference>
<dbReference type="Proteomes" id="UP000294937">
    <property type="component" value="Unassembled WGS sequence"/>
</dbReference>
<dbReference type="Gene3D" id="3.30.980.40">
    <property type="match status" value="1"/>
</dbReference>
<dbReference type="Pfam" id="PF01580">
    <property type="entry name" value="FtsK_SpoIIIE"/>
    <property type="match status" value="1"/>
</dbReference>
<keyword evidence="8" id="KW-0812">Transmembrane</keyword>
<proteinExistence type="inferred from homology"/>
<keyword evidence="6" id="KW-0238">DNA-binding</keyword>
<dbReference type="CDD" id="cd01127">
    <property type="entry name" value="TrwB_TraG_TraD_VirD4"/>
    <property type="match status" value="1"/>
</dbReference>
<evidence type="ECO:0000313" key="10">
    <source>
        <dbReference type="EMBL" id="TCS92568.1"/>
    </source>
</evidence>
<organism evidence="10 11">
    <name type="scientific">Hazenella coriacea</name>
    <dbReference type="NCBI Taxonomy" id="1179467"/>
    <lineage>
        <taxon>Bacteria</taxon>
        <taxon>Bacillati</taxon>
        <taxon>Bacillota</taxon>
        <taxon>Bacilli</taxon>
        <taxon>Bacillales</taxon>
        <taxon>Thermoactinomycetaceae</taxon>
        <taxon>Hazenella</taxon>
    </lineage>
</organism>
<keyword evidence="5 7" id="KW-0067">ATP-binding</keyword>
<dbReference type="InterPro" id="IPR050206">
    <property type="entry name" value="FtsK/SpoIIIE/SftA"/>
</dbReference>
<comment type="subcellular location">
    <subcellularLocation>
        <location evidence="1">Membrane</location>
        <topology evidence="1">Multi-pass membrane protein</topology>
    </subcellularLocation>
</comment>
<dbReference type="InterPro" id="IPR041027">
    <property type="entry name" value="FtsK_alpha"/>
</dbReference>
<dbReference type="AlphaFoldDB" id="A0A4V2UUR6"/>
<dbReference type="InterPro" id="IPR018541">
    <property type="entry name" value="Ftsk_gamma"/>
</dbReference>
<dbReference type="PANTHER" id="PTHR22683">
    <property type="entry name" value="SPORULATION PROTEIN RELATED"/>
    <property type="match status" value="1"/>
</dbReference>
<feature type="transmembrane region" description="Helical" evidence="8">
    <location>
        <begin position="155"/>
        <end position="173"/>
    </location>
</feature>
<dbReference type="InterPro" id="IPR003593">
    <property type="entry name" value="AAA+_ATPase"/>
</dbReference>
<evidence type="ECO:0000256" key="7">
    <source>
        <dbReference type="PROSITE-ProRule" id="PRU00289"/>
    </source>
</evidence>
<dbReference type="Pfam" id="PF09397">
    <property type="entry name" value="FtsK_gamma"/>
    <property type="match status" value="1"/>
</dbReference>
<dbReference type="SMART" id="SM00843">
    <property type="entry name" value="Ftsk_gamma"/>
    <property type="match status" value="1"/>
</dbReference>
<dbReference type="GO" id="GO:0016020">
    <property type="term" value="C:membrane"/>
    <property type="evidence" value="ECO:0007669"/>
    <property type="project" value="UniProtKB-SubCell"/>
</dbReference>
<evidence type="ECO:0000256" key="2">
    <source>
        <dbReference type="ARBA" id="ARBA00006474"/>
    </source>
</evidence>
<keyword evidence="8" id="KW-0472">Membrane</keyword>
<dbReference type="EMBL" id="SMAG01000011">
    <property type="protein sequence ID" value="TCS92568.1"/>
    <property type="molecule type" value="Genomic_DNA"/>
</dbReference>
<keyword evidence="11" id="KW-1185">Reference proteome</keyword>
<accession>A0A4V2UUR6</accession>
<feature type="domain" description="FtsK" evidence="9">
    <location>
        <begin position="432"/>
        <end position="623"/>
    </location>
</feature>
<sequence length="768" mass="85059">MPKKKMKNPTRQEQLKKEIVFELYGIGILAISLIAIARYGAIGRNLTTLSRFVVGTWDFILPLLGVALSVYVIVKRQWPRNWSPRMTGVVLLLLTLLTFTHYLTYQVIHVGGKGILDSTWYMLLQERQSPVPLDVGGGMVGAIIYTLLHFLFDDIGTLIVLGAMVLSGVLLVTDSSFLKFIRKFRKAWEQKKKEGKQWLANWIKGKANQNSQKTTRTSGKKVPFPNVSLDPIGEQPVVHDFEEKAYVRSSQTQGQEAGQLSLNIKGSSIVDEVNKESQPMDLEELSFQTTKPQKTHYRLPSFSLLKRPKKRSGKDKEDVNTNADLLKLTLDSFGVQAKVTDIHRGPTVTRYEIQPEIGVKVSRIVSLADDIALALAARDIRIEAPIPGKSAVGIEVPNAEVSMVALRDVIESEAYQQSSAKLSMALGYDISGEPIVANLAQMPHLLVAGATGSGKSVCINGIITSLLFKASPDEVKLIMIDPKRVELNIYDGIPHLLTPVVTDPRKAAMALKKVVVEMEKRYENFAKYGARDIERYNQMAAESDELTAYPYIVVIVDELADLMMVAPSDVEDAICRLAQMARAAGIHLIIATQRPSVDVITGLIKANIPSRIAFAVSSQADSRTVLGMGGANKLLGKGDMLYFPIGASKPVRVQGAFLSDEEVESIVNFVKNQQKPEYNEELIPSAVDHSRREEFQDELYPQAVQLVLEAKTASVSLIQRRLRVGYTRAARLIDMMENNGIVGPHEGSKPREVLVTMEQFAENKRVAK</sequence>
<gene>
    <name evidence="10" type="ORF">EDD58_11132</name>
</gene>
<reference evidence="10 11" key="1">
    <citation type="submission" date="2019-03" db="EMBL/GenBank/DDBJ databases">
        <title>Genomic Encyclopedia of Type Strains, Phase IV (KMG-IV): sequencing the most valuable type-strain genomes for metagenomic binning, comparative biology and taxonomic classification.</title>
        <authorList>
            <person name="Goeker M."/>
        </authorList>
    </citation>
    <scope>NUCLEOTIDE SEQUENCE [LARGE SCALE GENOMIC DNA]</scope>
    <source>
        <strain evidence="10 11">DSM 45707</strain>
    </source>
</reference>
<evidence type="ECO:0000259" key="9">
    <source>
        <dbReference type="PROSITE" id="PS50901"/>
    </source>
</evidence>
<dbReference type="GO" id="GO:0005524">
    <property type="term" value="F:ATP binding"/>
    <property type="evidence" value="ECO:0007669"/>
    <property type="project" value="UniProtKB-UniRule"/>
</dbReference>
<dbReference type="InterPro" id="IPR002543">
    <property type="entry name" value="FtsK_dom"/>
</dbReference>
<dbReference type="GO" id="GO:0007059">
    <property type="term" value="P:chromosome segregation"/>
    <property type="evidence" value="ECO:0007669"/>
    <property type="project" value="UniProtKB-KW"/>
</dbReference>
<keyword evidence="3 7" id="KW-0547">Nucleotide-binding</keyword>
<dbReference type="InterPro" id="IPR036390">
    <property type="entry name" value="WH_DNA-bd_sf"/>
</dbReference>
<evidence type="ECO:0000256" key="6">
    <source>
        <dbReference type="ARBA" id="ARBA00023125"/>
    </source>
</evidence>
<dbReference type="SUPFAM" id="SSF52540">
    <property type="entry name" value="P-loop containing nucleoside triphosphate hydrolases"/>
    <property type="match status" value="1"/>
</dbReference>
<feature type="binding site" evidence="7">
    <location>
        <begin position="449"/>
        <end position="456"/>
    </location>
    <ligand>
        <name>ATP</name>
        <dbReference type="ChEBI" id="CHEBI:30616"/>
    </ligand>
</feature>
<evidence type="ECO:0000256" key="5">
    <source>
        <dbReference type="ARBA" id="ARBA00022840"/>
    </source>
</evidence>
<feature type="transmembrane region" description="Helical" evidence="8">
    <location>
        <begin position="54"/>
        <end position="74"/>
    </location>
</feature>
<feature type="transmembrane region" description="Helical" evidence="8">
    <location>
        <begin position="128"/>
        <end position="148"/>
    </location>
</feature>
<evidence type="ECO:0000256" key="1">
    <source>
        <dbReference type="ARBA" id="ARBA00004141"/>
    </source>
</evidence>
<dbReference type="SMART" id="SM00382">
    <property type="entry name" value="AAA"/>
    <property type="match status" value="1"/>
</dbReference>
<evidence type="ECO:0000256" key="3">
    <source>
        <dbReference type="ARBA" id="ARBA00022741"/>
    </source>
</evidence>
<dbReference type="SUPFAM" id="SSF46785">
    <property type="entry name" value="Winged helix' DNA-binding domain"/>
    <property type="match status" value="1"/>
</dbReference>
<evidence type="ECO:0000256" key="4">
    <source>
        <dbReference type="ARBA" id="ARBA00022829"/>
    </source>
</evidence>
<dbReference type="InterPro" id="IPR027417">
    <property type="entry name" value="P-loop_NTPase"/>
</dbReference>
<dbReference type="OrthoDB" id="9807790at2"/>
<feature type="transmembrane region" description="Helical" evidence="8">
    <location>
        <begin position="86"/>
        <end position="108"/>
    </location>
</feature>
<evidence type="ECO:0000313" key="11">
    <source>
        <dbReference type="Proteomes" id="UP000294937"/>
    </source>
</evidence>
<keyword evidence="8" id="KW-1133">Transmembrane helix</keyword>
<dbReference type="PANTHER" id="PTHR22683:SF41">
    <property type="entry name" value="DNA TRANSLOCASE FTSK"/>
    <property type="match status" value="1"/>
</dbReference>
<dbReference type="Gene3D" id="3.40.50.300">
    <property type="entry name" value="P-loop containing nucleotide triphosphate hydrolases"/>
    <property type="match status" value="1"/>
</dbReference>
<comment type="similarity">
    <text evidence="2">Belongs to the FtsK/SpoIIIE/SftA family.</text>
</comment>
<comment type="caution">
    <text evidence="10">The sequence shown here is derived from an EMBL/GenBank/DDBJ whole genome shotgun (WGS) entry which is preliminary data.</text>
</comment>
<dbReference type="PROSITE" id="PS50901">
    <property type="entry name" value="FTSK"/>
    <property type="match status" value="1"/>
</dbReference>
<dbReference type="InterPro" id="IPR036388">
    <property type="entry name" value="WH-like_DNA-bd_sf"/>
</dbReference>
<dbReference type="RefSeq" id="WP_131926571.1">
    <property type="nucleotide sequence ID" value="NZ_SMAG01000011.1"/>
</dbReference>
<keyword evidence="4" id="KW-0159">Chromosome partition</keyword>
<evidence type="ECO:0000256" key="8">
    <source>
        <dbReference type="SAM" id="Phobius"/>
    </source>
</evidence>
<dbReference type="Gene3D" id="1.10.10.10">
    <property type="entry name" value="Winged helix-like DNA-binding domain superfamily/Winged helix DNA-binding domain"/>
    <property type="match status" value="1"/>
</dbReference>
<protein>
    <submittedName>
        <fullName evidence="10">DNA translocase FtsK</fullName>
    </submittedName>
</protein>